<dbReference type="AlphaFoldDB" id="A0A859FK96"/>
<sequence>MLLGIVAALLSGCLYPQEERTRNQVPYEDQLVAVGNAVNQYRENNSGLLPIATREADTPLYRKYPIQFTQLVPMYMQEAPSNSFENGGTFQYVLVDVEEEPQVKLIDLKTIRTIQEVESAIFQYRSQNDYAPVAEVIGTEILKLDYEALGFQEEPTVDSPFHPTHQLPLVLTTRGDVVIDYGLDIRFYVDEYGIGDFQEGDDLRDLLVEHAPFVPTYSLPQSIENGEIIFLEEGEIG</sequence>
<dbReference type="Proteomes" id="UP000318138">
    <property type="component" value="Chromosome"/>
</dbReference>
<dbReference type="KEGG" id="psua:FLK61_30680"/>
<accession>A0A859FK96</accession>
<dbReference type="EMBL" id="CP041372">
    <property type="protein sequence ID" value="QKS73224.1"/>
    <property type="molecule type" value="Genomic_DNA"/>
</dbReference>
<reference evidence="2" key="1">
    <citation type="submission" date="2019-07" db="EMBL/GenBank/DDBJ databases">
        <title>Bacillus alkalisoli sp. nov. isolated from saline soil.</title>
        <authorList>
            <person name="Sun J.-Q."/>
            <person name="Xu L."/>
        </authorList>
    </citation>
    <scope>NUCLEOTIDE SEQUENCE [LARGE SCALE GENOMIC DNA]</scope>
    <source>
        <strain evidence="2">M4U3P1</strain>
    </source>
</reference>
<evidence type="ECO:0000313" key="1">
    <source>
        <dbReference type="EMBL" id="QKS73224.1"/>
    </source>
</evidence>
<evidence type="ECO:0008006" key="3">
    <source>
        <dbReference type="Google" id="ProtNLM"/>
    </source>
</evidence>
<proteinExistence type="predicted"/>
<keyword evidence="2" id="KW-1185">Reference proteome</keyword>
<gene>
    <name evidence="1" type="ORF">FLK61_30680</name>
</gene>
<organism evidence="1 2">
    <name type="scientific">Paenalkalicoccus suaedae</name>
    <dbReference type="NCBI Taxonomy" id="2592382"/>
    <lineage>
        <taxon>Bacteria</taxon>
        <taxon>Bacillati</taxon>
        <taxon>Bacillota</taxon>
        <taxon>Bacilli</taxon>
        <taxon>Bacillales</taxon>
        <taxon>Bacillaceae</taxon>
        <taxon>Paenalkalicoccus</taxon>
    </lineage>
</organism>
<evidence type="ECO:0000313" key="2">
    <source>
        <dbReference type="Proteomes" id="UP000318138"/>
    </source>
</evidence>
<name>A0A859FK96_9BACI</name>
<protein>
    <recommendedName>
        <fullName evidence="3">ABC transporter periplasmic binding protein yphF</fullName>
    </recommendedName>
</protein>